<dbReference type="Proteomes" id="UP000616151">
    <property type="component" value="Unassembled WGS sequence"/>
</dbReference>
<gene>
    <name evidence="1" type="ORF">JHL16_02325</name>
</gene>
<reference evidence="1" key="1">
    <citation type="submission" date="2021-01" db="EMBL/GenBank/DDBJ databases">
        <authorList>
            <person name="Sun Q."/>
        </authorList>
    </citation>
    <scope>NUCLEOTIDE SEQUENCE</scope>
    <source>
        <strain evidence="1">YIM B02566</strain>
    </source>
</reference>
<sequence length="165" mass="17681">MDARMPSAGIRHGDVGICSSADIHLGIAKLIWMKPILVAFMVAAALDANAEPVQPTRPSPNKPPVVLGPIDDRELYGNPLHCVYHELRSASVHLLRCRSSKSCELPTTQALADLEEDFDSAKIVKLAPLPNGCMAVTLVGKLKLPDAPPWAGAAYPGWRPFADAP</sequence>
<evidence type="ECO:0000313" key="2">
    <source>
        <dbReference type="Proteomes" id="UP000616151"/>
    </source>
</evidence>
<accession>A0ACC5QXR7</accession>
<name>A0ACC5QXR7_9HYPH</name>
<evidence type="ECO:0000313" key="1">
    <source>
        <dbReference type="EMBL" id="MBK1865174.1"/>
    </source>
</evidence>
<comment type="caution">
    <text evidence="1">The sequence shown here is derived from an EMBL/GenBank/DDBJ whole genome shotgun (WGS) entry which is preliminary data.</text>
</comment>
<dbReference type="EMBL" id="JAENHL010000004">
    <property type="protein sequence ID" value="MBK1865174.1"/>
    <property type="molecule type" value="Genomic_DNA"/>
</dbReference>
<keyword evidence="2" id="KW-1185">Reference proteome</keyword>
<organism evidence="1 2">
    <name type="scientific">Taklimakanibacter albus</name>
    <dbReference type="NCBI Taxonomy" id="2800327"/>
    <lineage>
        <taxon>Bacteria</taxon>
        <taxon>Pseudomonadati</taxon>
        <taxon>Pseudomonadota</taxon>
        <taxon>Alphaproteobacteria</taxon>
        <taxon>Hyphomicrobiales</taxon>
        <taxon>Aestuariivirgaceae</taxon>
        <taxon>Taklimakanibacter</taxon>
    </lineage>
</organism>
<protein>
    <submittedName>
        <fullName evidence="1">Uncharacterized protein</fullName>
    </submittedName>
</protein>
<proteinExistence type="predicted"/>